<evidence type="ECO:0000313" key="11">
    <source>
        <dbReference type="Proteomes" id="UP000440578"/>
    </source>
</evidence>
<evidence type="ECO:0000256" key="3">
    <source>
        <dbReference type="ARBA" id="ARBA00022475"/>
    </source>
</evidence>
<reference evidence="10 11" key="1">
    <citation type="submission" date="2019-07" db="EMBL/GenBank/DDBJ databases">
        <title>Draft genome assembly of a fouling barnacle, Amphibalanus amphitrite (Darwin, 1854): The first reference genome for Thecostraca.</title>
        <authorList>
            <person name="Kim W."/>
        </authorList>
    </citation>
    <scope>NUCLEOTIDE SEQUENCE [LARGE SCALE GENOMIC DNA]</scope>
    <source>
        <strain evidence="10">SNU_AA5</strain>
        <tissue evidence="10">Soma without cirri and trophi</tissue>
    </source>
</reference>
<keyword evidence="11" id="KW-1185">Reference proteome</keyword>
<name>A0A6A4W509_AMPAM</name>
<keyword evidence="3" id="KW-1003">Cell membrane</keyword>
<proteinExistence type="inferred from homology"/>
<dbReference type="SMART" id="SM00174">
    <property type="entry name" value="RHO"/>
    <property type="match status" value="1"/>
</dbReference>
<accession>A0A6A4W509</accession>
<dbReference type="Proteomes" id="UP000440578">
    <property type="component" value="Unassembled WGS sequence"/>
</dbReference>
<dbReference type="AlphaFoldDB" id="A0A6A4W509"/>
<sequence length="196" mass="21667">MAEGDDQTGSRRDIKLVVVGDGTVGKTCLCYTYKQGSFPDDDAHRPTIFDNSYIDLSLDGHHLNLNVWDTAGQEEFERLRPLMYPKTDVFLLCYAIDNVTSFNNIMIKWAPELRKHCPNARIMLVATKADCRGSDPQTNVERARGRKLAVGKLKADGFIECSARTGEGVAEAFETAVRTVLYGPQLGSEGCVCTLV</sequence>
<dbReference type="InterPro" id="IPR027417">
    <property type="entry name" value="P-loop_NTPase"/>
</dbReference>
<dbReference type="GO" id="GO:0005525">
    <property type="term" value="F:GTP binding"/>
    <property type="evidence" value="ECO:0007669"/>
    <property type="project" value="UniProtKB-KW"/>
</dbReference>
<evidence type="ECO:0000256" key="7">
    <source>
        <dbReference type="ARBA" id="ARBA00023136"/>
    </source>
</evidence>
<evidence type="ECO:0000256" key="1">
    <source>
        <dbReference type="ARBA" id="ARBA00004342"/>
    </source>
</evidence>
<dbReference type="InterPro" id="IPR005225">
    <property type="entry name" value="Small_GTP-bd"/>
</dbReference>
<keyword evidence="7" id="KW-0472">Membrane</keyword>
<dbReference type="SMART" id="SM00175">
    <property type="entry name" value="RAB"/>
    <property type="match status" value="1"/>
</dbReference>
<dbReference type="PRINTS" id="PR00449">
    <property type="entry name" value="RASTRNSFRMNG"/>
</dbReference>
<keyword evidence="4" id="KW-0488">Methylation</keyword>
<evidence type="ECO:0000256" key="8">
    <source>
        <dbReference type="ARBA" id="ARBA00023288"/>
    </source>
</evidence>
<organism evidence="10 11">
    <name type="scientific">Amphibalanus amphitrite</name>
    <name type="common">Striped barnacle</name>
    <name type="synonym">Balanus amphitrite</name>
    <dbReference type="NCBI Taxonomy" id="1232801"/>
    <lineage>
        <taxon>Eukaryota</taxon>
        <taxon>Metazoa</taxon>
        <taxon>Ecdysozoa</taxon>
        <taxon>Arthropoda</taxon>
        <taxon>Crustacea</taxon>
        <taxon>Multicrustacea</taxon>
        <taxon>Cirripedia</taxon>
        <taxon>Thoracica</taxon>
        <taxon>Thoracicalcarea</taxon>
        <taxon>Balanomorpha</taxon>
        <taxon>Balanoidea</taxon>
        <taxon>Balanidae</taxon>
        <taxon>Amphibalaninae</taxon>
        <taxon>Amphibalanus</taxon>
    </lineage>
</organism>
<evidence type="ECO:0000256" key="4">
    <source>
        <dbReference type="ARBA" id="ARBA00022481"/>
    </source>
</evidence>
<dbReference type="SMART" id="SM00173">
    <property type="entry name" value="RAS"/>
    <property type="match status" value="1"/>
</dbReference>
<protein>
    <submittedName>
        <fullName evidence="10">Ras-related protein ced-10</fullName>
    </submittedName>
</protein>
<dbReference type="NCBIfam" id="TIGR00231">
    <property type="entry name" value="small_GTP"/>
    <property type="match status" value="1"/>
</dbReference>
<dbReference type="OrthoDB" id="8830751at2759"/>
<dbReference type="GO" id="GO:0001667">
    <property type="term" value="P:ameboidal-type cell migration"/>
    <property type="evidence" value="ECO:0007669"/>
    <property type="project" value="UniProtKB-ARBA"/>
</dbReference>
<dbReference type="GO" id="GO:0003924">
    <property type="term" value="F:GTPase activity"/>
    <property type="evidence" value="ECO:0007669"/>
    <property type="project" value="InterPro"/>
</dbReference>
<dbReference type="EMBL" id="VIIS01001270">
    <property type="protein sequence ID" value="KAF0300399.1"/>
    <property type="molecule type" value="Genomic_DNA"/>
</dbReference>
<dbReference type="PANTHER" id="PTHR24072">
    <property type="entry name" value="RHO FAMILY GTPASE"/>
    <property type="match status" value="1"/>
</dbReference>
<dbReference type="PROSITE" id="PS51419">
    <property type="entry name" value="RAB"/>
    <property type="match status" value="1"/>
</dbReference>
<dbReference type="FunFam" id="3.40.50.300:FF:000983">
    <property type="entry name" value="Rho family GTPase"/>
    <property type="match status" value="1"/>
</dbReference>
<evidence type="ECO:0000256" key="5">
    <source>
        <dbReference type="ARBA" id="ARBA00022741"/>
    </source>
</evidence>
<dbReference type="Pfam" id="PF00071">
    <property type="entry name" value="Ras"/>
    <property type="match status" value="1"/>
</dbReference>
<comment type="caution">
    <text evidence="10">The sequence shown here is derived from an EMBL/GenBank/DDBJ whole genome shotgun (WGS) entry which is preliminary data.</text>
</comment>
<dbReference type="GO" id="GO:0007264">
    <property type="term" value="P:small GTPase-mediated signal transduction"/>
    <property type="evidence" value="ECO:0007669"/>
    <property type="project" value="InterPro"/>
</dbReference>
<keyword evidence="5" id="KW-0547">Nucleotide-binding</keyword>
<dbReference type="GO" id="GO:0003006">
    <property type="term" value="P:developmental process involved in reproduction"/>
    <property type="evidence" value="ECO:0007669"/>
    <property type="project" value="UniProtKB-ARBA"/>
</dbReference>
<comment type="similarity">
    <text evidence="2">Belongs to the small GTPase superfamily. Rho family.</text>
</comment>
<comment type="subcellular location">
    <subcellularLocation>
        <location evidence="1">Cell membrane</location>
        <topology evidence="1">Lipid-anchor</topology>
        <orientation evidence="1">Cytoplasmic side</orientation>
    </subcellularLocation>
</comment>
<evidence type="ECO:0000256" key="2">
    <source>
        <dbReference type="ARBA" id="ARBA00010142"/>
    </source>
</evidence>
<keyword evidence="8" id="KW-0449">Lipoprotein</keyword>
<dbReference type="InterPro" id="IPR003578">
    <property type="entry name" value="Small_GTPase_Rho"/>
</dbReference>
<evidence type="ECO:0000313" key="10">
    <source>
        <dbReference type="EMBL" id="KAF0300399.1"/>
    </source>
</evidence>
<dbReference type="InterPro" id="IPR001806">
    <property type="entry name" value="Small_GTPase"/>
</dbReference>
<evidence type="ECO:0000256" key="9">
    <source>
        <dbReference type="ARBA" id="ARBA00023289"/>
    </source>
</evidence>
<dbReference type="CDD" id="cd00157">
    <property type="entry name" value="Rho"/>
    <property type="match status" value="1"/>
</dbReference>
<evidence type="ECO:0000256" key="6">
    <source>
        <dbReference type="ARBA" id="ARBA00023134"/>
    </source>
</evidence>
<gene>
    <name evidence="10" type="primary">ced-10_1</name>
    <name evidence="10" type="ORF">FJT64_003301</name>
</gene>
<dbReference type="Gene3D" id="3.40.50.300">
    <property type="entry name" value="P-loop containing nucleotide triphosphate hydrolases"/>
    <property type="match status" value="1"/>
</dbReference>
<dbReference type="SUPFAM" id="SSF52540">
    <property type="entry name" value="P-loop containing nucleoside triphosphate hydrolases"/>
    <property type="match status" value="1"/>
</dbReference>
<dbReference type="GO" id="GO:0005886">
    <property type="term" value="C:plasma membrane"/>
    <property type="evidence" value="ECO:0007669"/>
    <property type="project" value="UniProtKB-SubCell"/>
</dbReference>
<dbReference type="PROSITE" id="PS51420">
    <property type="entry name" value="RHO"/>
    <property type="match status" value="1"/>
</dbReference>
<dbReference type="GO" id="GO:0035006">
    <property type="term" value="P:melanization defense response"/>
    <property type="evidence" value="ECO:0007669"/>
    <property type="project" value="UniProtKB-ARBA"/>
</dbReference>
<dbReference type="GO" id="GO:0022412">
    <property type="term" value="P:cellular process involved in reproduction in multicellular organism"/>
    <property type="evidence" value="ECO:0007669"/>
    <property type="project" value="UniProtKB-ARBA"/>
</dbReference>
<dbReference type="PROSITE" id="PS51421">
    <property type="entry name" value="RAS"/>
    <property type="match status" value="1"/>
</dbReference>
<keyword evidence="6" id="KW-0342">GTP-binding</keyword>
<dbReference type="GO" id="GO:0035099">
    <property type="term" value="P:hemocyte migration"/>
    <property type="evidence" value="ECO:0007669"/>
    <property type="project" value="UniProtKB-ARBA"/>
</dbReference>
<keyword evidence="9" id="KW-0636">Prenylation</keyword>